<feature type="domain" description="Secretion system C-terminal sorting" evidence="1">
    <location>
        <begin position="370"/>
        <end position="445"/>
    </location>
</feature>
<dbReference type="Gene3D" id="2.130.10.10">
    <property type="entry name" value="YVTN repeat-like/Quinoprotein amine dehydrogenase"/>
    <property type="match status" value="1"/>
</dbReference>
<reference evidence="2" key="1">
    <citation type="journal article" date="2020" name="mSystems">
        <title>Genome- and Community-Level Interaction Insights into Carbon Utilization and Element Cycling Functions of Hydrothermarchaeota in Hydrothermal Sediment.</title>
        <authorList>
            <person name="Zhou Z."/>
            <person name="Liu Y."/>
            <person name="Xu W."/>
            <person name="Pan J."/>
            <person name="Luo Z.H."/>
            <person name="Li M."/>
        </authorList>
    </citation>
    <scope>NUCLEOTIDE SEQUENCE [LARGE SCALE GENOMIC DNA]</scope>
    <source>
        <strain evidence="2">SpSt-500</strain>
    </source>
</reference>
<dbReference type="Gene3D" id="2.60.40.4070">
    <property type="match status" value="1"/>
</dbReference>
<evidence type="ECO:0000259" key="1">
    <source>
        <dbReference type="Pfam" id="PF18962"/>
    </source>
</evidence>
<dbReference type="Pfam" id="PF18962">
    <property type="entry name" value="Por_Secre_tail"/>
    <property type="match status" value="1"/>
</dbReference>
<proteinExistence type="predicted"/>
<dbReference type="InterPro" id="IPR015943">
    <property type="entry name" value="WD40/YVTN_repeat-like_dom_sf"/>
</dbReference>
<sequence length="448" mass="51111">MFYLIILLALFNYSLFSQTILSKNWYLFDRENSPLPSNRITSLLYDRNTNVYWIGCGWEFQGNDTIKGGLVRFDGENWTVYNSTNSPLTNDLAEYLAIDANNRLLIANWGEGFYIFDGANWEIYNSNNSPMPSNELQCISADMNNNIWIGINGYGAMKYDGFNWTLFDHNNAFNGIWDLNFIRADSSGIIWFGSEYDGLYSYDGINWTKEGVGILADSISLSSFALDRNHNVLFAGNILYVASGFLAQFDGLNWSYFDSSSIGYSTRFSYNTLTVDSNNHKFIGSAKGLLKFDDNIWTLFSSYNSPIPYNIFTVGTTDKYNNKIYGLRANRPPHPTGYAGLIFFNEDSVVVTSVNDNNFELNNYKLYQNYPNPFNPHTVISFQIPVAGKVTIKLFDILGREIETIIDEERTVGIHSINFNGNYLTSGIYFYSISVNDFHQTKKMVLLR</sequence>
<comment type="caution">
    <text evidence="2">The sequence shown here is derived from an EMBL/GenBank/DDBJ whole genome shotgun (WGS) entry which is preliminary data.</text>
</comment>
<protein>
    <submittedName>
        <fullName evidence="2">T9SS type A sorting domain-containing protein</fullName>
    </submittedName>
</protein>
<accession>A0A832D2P9</accession>
<dbReference type="EMBL" id="DSVI01000018">
    <property type="protein sequence ID" value="HGT48543.1"/>
    <property type="molecule type" value="Genomic_DNA"/>
</dbReference>
<organism evidence="2">
    <name type="scientific">Ignavibacterium album</name>
    <dbReference type="NCBI Taxonomy" id="591197"/>
    <lineage>
        <taxon>Bacteria</taxon>
        <taxon>Pseudomonadati</taxon>
        <taxon>Ignavibacteriota</taxon>
        <taxon>Ignavibacteria</taxon>
        <taxon>Ignavibacteriales</taxon>
        <taxon>Ignavibacteriaceae</taxon>
        <taxon>Ignavibacterium</taxon>
    </lineage>
</organism>
<dbReference type="InterPro" id="IPR026444">
    <property type="entry name" value="Secre_tail"/>
</dbReference>
<name>A0A832D2P9_9BACT</name>
<gene>
    <name evidence="2" type="ORF">ENS56_10940</name>
</gene>
<evidence type="ECO:0000313" key="2">
    <source>
        <dbReference type="EMBL" id="HGT48543.1"/>
    </source>
</evidence>
<dbReference type="AlphaFoldDB" id="A0A832D2P9"/>
<dbReference type="NCBIfam" id="TIGR04183">
    <property type="entry name" value="Por_Secre_tail"/>
    <property type="match status" value="1"/>
</dbReference>